<keyword evidence="2" id="KW-1185">Reference proteome</keyword>
<accession>A0A1J8QKS8</accession>
<organism evidence="1 2">
    <name type="scientific">Rhizopogon vesiculosus</name>
    <dbReference type="NCBI Taxonomy" id="180088"/>
    <lineage>
        <taxon>Eukaryota</taxon>
        <taxon>Fungi</taxon>
        <taxon>Dikarya</taxon>
        <taxon>Basidiomycota</taxon>
        <taxon>Agaricomycotina</taxon>
        <taxon>Agaricomycetes</taxon>
        <taxon>Agaricomycetidae</taxon>
        <taxon>Boletales</taxon>
        <taxon>Suillineae</taxon>
        <taxon>Rhizopogonaceae</taxon>
        <taxon>Rhizopogon</taxon>
    </lineage>
</organism>
<proteinExistence type="predicted"/>
<dbReference type="AlphaFoldDB" id="A0A1J8QKS8"/>
<dbReference type="EMBL" id="LVVM01003856">
    <property type="protein sequence ID" value="OJA14169.1"/>
    <property type="molecule type" value="Genomic_DNA"/>
</dbReference>
<gene>
    <name evidence="1" type="ORF">AZE42_12396</name>
</gene>
<name>A0A1J8QKS8_9AGAM</name>
<protein>
    <submittedName>
        <fullName evidence="1">Uncharacterized protein</fullName>
    </submittedName>
</protein>
<evidence type="ECO:0000313" key="1">
    <source>
        <dbReference type="EMBL" id="OJA14169.1"/>
    </source>
</evidence>
<comment type="caution">
    <text evidence="1">The sequence shown here is derived from an EMBL/GenBank/DDBJ whole genome shotgun (WGS) entry which is preliminary data.</text>
</comment>
<dbReference type="OrthoDB" id="2447803at2759"/>
<evidence type="ECO:0000313" key="2">
    <source>
        <dbReference type="Proteomes" id="UP000183567"/>
    </source>
</evidence>
<dbReference type="Proteomes" id="UP000183567">
    <property type="component" value="Unassembled WGS sequence"/>
</dbReference>
<sequence length="104" mass="11639">MDLPSHRALLIPELLENILSFMNRDDNVINACVCKQQSEIALDLIQWEVENLLQLLALLCKAAPNTQLECVYYLQQVAKHKGLGEISENIARDTSELAYSGVAL</sequence>
<reference evidence="1 2" key="1">
    <citation type="submission" date="2016-03" db="EMBL/GenBank/DDBJ databases">
        <title>Comparative genomics of the ectomycorrhizal sister species Rhizopogon vinicolor and Rhizopogon vesiculosus (Basidiomycota: Boletales) reveals a divergence of the mating type B locus.</title>
        <authorList>
            <person name="Mujic A.B."/>
            <person name="Kuo A."/>
            <person name="Tritt A."/>
            <person name="Lipzen A."/>
            <person name="Chen C."/>
            <person name="Johnson J."/>
            <person name="Sharma A."/>
            <person name="Barry K."/>
            <person name="Grigoriev I.V."/>
            <person name="Spatafora J.W."/>
        </authorList>
    </citation>
    <scope>NUCLEOTIDE SEQUENCE [LARGE SCALE GENOMIC DNA]</scope>
    <source>
        <strain evidence="1 2">AM-OR11-056</strain>
    </source>
</reference>